<evidence type="ECO:0000256" key="3">
    <source>
        <dbReference type="ARBA" id="ARBA00006288"/>
    </source>
</evidence>
<dbReference type="GO" id="GO:0003997">
    <property type="term" value="F:acyl-CoA oxidase activity"/>
    <property type="evidence" value="ECO:0007669"/>
    <property type="project" value="UniProtKB-EC"/>
</dbReference>
<dbReference type="EC" id="1.3.3.6" evidence="4"/>
<dbReference type="InterPro" id="IPR002655">
    <property type="entry name" value="Acyl-CoA_oxidase_C"/>
</dbReference>
<dbReference type="Gene3D" id="2.40.110.10">
    <property type="entry name" value="Butyryl-CoA Dehydrogenase, subunit A, domain 2"/>
    <property type="match status" value="1"/>
</dbReference>
<dbReference type="RefSeq" id="WP_127094384.1">
    <property type="nucleotide sequence ID" value="NZ_CP031423.1"/>
</dbReference>
<dbReference type="EMBL" id="CP031423">
    <property type="protein sequence ID" value="AZS35578.1"/>
    <property type="molecule type" value="Genomic_DNA"/>
</dbReference>
<evidence type="ECO:0000256" key="9">
    <source>
        <dbReference type="ARBA" id="ARBA00023098"/>
    </source>
</evidence>
<evidence type="ECO:0000259" key="14">
    <source>
        <dbReference type="Pfam" id="PF22924"/>
    </source>
</evidence>
<accession>A0A3Q9IVY0</accession>
<evidence type="ECO:0000259" key="13">
    <source>
        <dbReference type="Pfam" id="PF02770"/>
    </source>
</evidence>
<evidence type="ECO:0000313" key="15">
    <source>
        <dbReference type="EMBL" id="AZS35578.1"/>
    </source>
</evidence>
<feature type="region of interest" description="Disordered" evidence="11">
    <location>
        <begin position="666"/>
        <end position="701"/>
    </location>
</feature>
<evidence type="ECO:0000256" key="8">
    <source>
        <dbReference type="ARBA" id="ARBA00023002"/>
    </source>
</evidence>
<dbReference type="KEGG" id="mlv:CVS47_00170"/>
<evidence type="ECO:0000256" key="1">
    <source>
        <dbReference type="ARBA" id="ARBA00001974"/>
    </source>
</evidence>
<dbReference type="GO" id="GO:0071949">
    <property type="term" value="F:FAD binding"/>
    <property type="evidence" value="ECO:0007669"/>
    <property type="project" value="InterPro"/>
</dbReference>
<dbReference type="GO" id="GO:0033540">
    <property type="term" value="P:fatty acid beta-oxidation using acyl-CoA oxidase"/>
    <property type="evidence" value="ECO:0007669"/>
    <property type="project" value="TreeGrafter"/>
</dbReference>
<keyword evidence="7" id="KW-0276">Fatty acid metabolism</keyword>
<dbReference type="Pfam" id="PF01756">
    <property type="entry name" value="ACOX"/>
    <property type="match status" value="1"/>
</dbReference>
<evidence type="ECO:0000256" key="7">
    <source>
        <dbReference type="ARBA" id="ARBA00022832"/>
    </source>
</evidence>
<dbReference type="OrthoDB" id="1144545at2"/>
<sequence>MADAAVRPHRPATSRRTPAGGAPRAPHTPEEASEARIDVAAVTDLLLGTWGETRREAREMIKDPAFWQVAGMPMDQHRERVLTQLHLLVEAGGSRRAFPTEYGGLDNNGANIAGFQELVLADPSLQIKSGVQWGLFGSAVHQLGTKKHHDAWLPGIIDLSIPGAFAMTETGHGSDVAALGTTATYDPATEEFVIHTPFRGAWKDYLGNAALHGKAATVFAQLITGGVDYGVHCFFVPLRDDEGNFLPGVGGEDDGVKGGLNGIDNGRLHFDQVRVPRFNLLDRYGQVAADGTYTSEIASPGRRFFTMLGALVQGRVSLDGSATTATALALYISLTYAGQRRQFDSGAGTDEVTLLDYGKHQRRLIPLLAQNYAQFFAHDELLKKFDGVFSGRTDTSEEREDLETLAAALKPLSTWNALNTIQESREACGGSGFLAENRMVDLHHDLDVFVTFEGDNNVLLQLVGKRLLADYAAQFKGADTAALAKFAVGQTAGRVFHGAGLRQLGQAVADFGSTARSVELGLRVEQQHELLAGRVQQMVADVAGALRPASKLSRAEAAALFNRHQSELIEAGRAHAELLQWEAFSDGVARIDDEGTRRVLTWLRDLFGLHLIEKHLAWYLINGRLSAQRASAVSRYIDRLTSRLRPHVQDLVDAYGFAPEHVRAPIASGAEQRRQDEAREHYRRLRESGEAPVSEKSLKKK</sequence>
<feature type="region of interest" description="Disordered" evidence="11">
    <location>
        <begin position="1"/>
        <end position="33"/>
    </location>
</feature>
<dbReference type="PANTHER" id="PTHR10909">
    <property type="entry name" value="ELECTRON TRANSPORT OXIDOREDUCTASE"/>
    <property type="match status" value="1"/>
</dbReference>
<evidence type="ECO:0000256" key="4">
    <source>
        <dbReference type="ARBA" id="ARBA00012870"/>
    </source>
</evidence>
<comment type="cofactor">
    <cofactor evidence="1">
        <name>FAD</name>
        <dbReference type="ChEBI" id="CHEBI:57692"/>
    </cofactor>
</comment>
<dbReference type="Pfam" id="PF02770">
    <property type="entry name" value="Acyl-CoA_dh_M"/>
    <property type="match status" value="1"/>
</dbReference>
<comment type="subcellular location">
    <subcellularLocation>
        <location evidence="2">Peroxisome</location>
    </subcellularLocation>
</comment>
<protein>
    <recommendedName>
        <fullName evidence="4">acyl-CoA oxidase</fullName>
        <ecNumber evidence="4">1.3.3.6</ecNumber>
    </recommendedName>
</protein>
<keyword evidence="8 15" id="KW-0560">Oxidoreductase</keyword>
<dbReference type="AlphaFoldDB" id="A0A3Q9IVY0"/>
<keyword evidence="9" id="KW-0443">Lipid metabolism</keyword>
<dbReference type="InterPro" id="IPR009100">
    <property type="entry name" value="AcylCoA_DH/oxidase_NM_dom_sf"/>
</dbReference>
<dbReference type="InterPro" id="IPR055060">
    <property type="entry name" value="ACOX_C_alpha1"/>
</dbReference>
<keyword evidence="16" id="KW-1185">Reference proteome</keyword>
<evidence type="ECO:0000259" key="12">
    <source>
        <dbReference type="Pfam" id="PF01756"/>
    </source>
</evidence>
<dbReference type="Pfam" id="PF22924">
    <property type="entry name" value="ACOX_C_alpha1"/>
    <property type="match status" value="1"/>
</dbReference>
<dbReference type="PANTHER" id="PTHR10909:SF382">
    <property type="entry name" value="ACYL-COENZYME A OXIDASE"/>
    <property type="match status" value="1"/>
</dbReference>
<keyword evidence="10" id="KW-0576">Peroxisome</keyword>
<dbReference type="GO" id="GO:0055088">
    <property type="term" value="P:lipid homeostasis"/>
    <property type="evidence" value="ECO:0007669"/>
    <property type="project" value="TreeGrafter"/>
</dbReference>
<organism evidence="15 16">
    <name type="scientific">Microbacterium lemovicicum</name>
    <dbReference type="NCBI Taxonomy" id="1072463"/>
    <lineage>
        <taxon>Bacteria</taxon>
        <taxon>Bacillati</taxon>
        <taxon>Actinomycetota</taxon>
        <taxon>Actinomycetes</taxon>
        <taxon>Micrococcales</taxon>
        <taxon>Microbacteriaceae</taxon>
        <taxon>Microbacterium</taxon>
    </lineage>
</organism>
<comment type="similarity">
    <text evidence="3">Belongs to the acyl-CoA oxidase family.</text>
</comment>
<dbReference type="InterPro" id="IPR046373">
    <property type="entry name" value="Acyl-CoA_Oxase/DH_mid-dom_sf"/>
</dbReference>
<feature type="compositionally biased region" description="Basic and acidic residues" evidence="11">
    <location>
        <begin position="671"/>
        <end position="689"/>
    </location>
</feature>
<evidence type="ECO:0000256" key="5">
    <source>
        <dbReference type="ARBA" id="ARBA00022630"/>
    </source>
</evidence>
<feature type="domain" description="Acyl-CoA oxidase/dehydrogenase middle" evidence="13">
    <location>
        <begin position="164"/>
        <end position="273"/>
    </location>
</feature>
<feature type="domain" description="Acyl-CoA oxidase C-terminal" evidence="12">
    <location>
        <begin position="525"/>
        <end position="667"/>
    </location>
</feature>
<name>A0A3Q9IVY0_9MICO</name>
<keyword evidence="6" id="KW-0274">FAD</keyword>
<dbReference type="PIRSF" id="PIRSF000168">
    <property type="entry name" value="Acyl-CoA_oxidase"/>
    <property type="match status" value="1"/>
</dbReference>
<keyword evidence="5" id="KW-0285">Flavoprotein</keyword>
<dbReference type="FunFam" id="1.20.140.10:FF:000010">
    <property type="entry name" value="Acyl-coenzyme A oxidase"/>
    <property type="match status" value="1"/>
</dbReference>
<dbReference type="InterPro" id="IPR012258">
    <property type="entry name" value="Acyl-CoA_oxidase"/>
</dbReference>
<feature type="domain" description="Acyl-CoA oxidase C-alpha1" evidence="14">
    <location>
        <begin position="309"/>
        <end position="468"/>
    </location>
</feature>
<gene>
    <name evidence="15" type="primary">fadE</name>
    <name evidence="15" type="ORF">CVS47_00170</name>
</gene>
<dbReference type="SUPFAM" id="SSF56645">
    <property type="entry name" value="Acyl-CoA dehydrogenase NM domain-like"/>
    <property type="match status" value="1"/>
</dbReference>
<dbReference type="FunFam" id="2.40.110.10:FF:000005">
    <property type="entry name" value="Acyl-coenzyme A oxidase"/>
    <property type="match status" value="1"/>
</dbReference>
<dbReference type="InterPro" id="IPR036250">
    <property type="entry name" value="AcylCo_DH-like_C"/>
</dbReference>
<evidence type="ECO:0000256" key="11">
    <source>
        <dbReference type="SAM" id="MobiDB-lite"/>
    </source>
</evidence>
<evidence type="ECO:0000256" key="10">
    <source>
        <dbReference type="ARBA" id="ARBA00023140"/>
    </source>
</evidence>
<evidence type="ECO:0000313" key="16">
    <source>
        <dbReference type="Proteomes" id="UP000276888"/>
    </source>
</evidence>
<proteinExistence type="inferred from homology"/>
<reference evidence="15 16" key="1">
    <citation type="submission" date="2018-08" db="EMBL/GenBank/DDBJ databases">
        <title>Microbacterium lemovicicum sp. nov., a bacterium isolated from a natural uranium-rich soil.</title>
        <authorList>
            <person name="ORTET P."/>
        </authorList>
    </citation>
    <scope>NUCLEOTIDE SEQUENCE [LARGE SCALE GENOMIC DNA]</scope>
    <source>
        <strain evidence="15 16">Viu22</strain>
    </source>
</reference>
<dbReference type="GO" id="GO:0005504">
    <property type="term" value="F:fatty acid binding"/>
    <property type="evidence" value="ECO:0007669"/>
    <property type="project" value="TreeGrafter"/>
</dbReference>
<dbReference type="InterPro" id="IPR006091">
    <property type="entry name" value="Acyl-CoA_Oxase/DH_mid-dom"/>
</dbReference>
<dbReference type="Gene3D" id="1.20.140.10">
    <property type="entry name" value="Butyryl-CoA Dehydrogenase, subunit A, domain 3"/>
    <property type="match status" value="2"/>
</dbReference>
<dbReference type="SUPFAM" id="SSF47203">
    <property type="entry name" value="Acyl-CoA dehydrogenase C-terminal domain-like"/>
    <property type="match status" value="2"/>
</dbReference>
<evidence type="ECO:0000256" key="6">
    <source>
        <dbReference type="ARBA" id="ARBA00022827"/>
    </source>
</evidence>
<dbReference type="FunFam" id="1.20.140.10:FF:000007">
    <property type="entry name" value="Acyl-coenzyme A oxidase"/>
    <property type="match status" value="1"/>
</dbReference>
<dbReference type="Proteomes" id="UP000276888">
    <property type="component" value="Chromosome"/>
</dbReference>
<evidence type="ECO:0000256" key="2">
    <source>
        <dbReference type="ARBA" id="ARBA00004275"/>
    </source>
</evidence>